<comment type="caution">
    <text evidence="2">The sequence shown here is derived from an EMBL/GenBank/DDBJ whole genome shotgun (WGS) entry which is preliminary data.</text>
</comment>
<dbReference type="CDD" id="cd04301">
    <property type="entry name" value="NAT_SF"/>
    <property type="match status" value="1"/>
</dbReference>
<feature type="domain" description="N-acetyltransferase" evidence="1">
    <location>
        <begin position="7"/>
        <end position="167"/>
    </location>
</feature>
<dbReference type="Pfam" id="PF00583">
    <property type="entry name" value="Acetyltransf_1"/>
    <property type="match status" value="1"/>
</dbReference>
<dbReference type="AlphaFoldDB" id="A0AA39ZYF4"/>
<gene>
    <name evidence="2" type="ORF">B0T21DRAFT_377488</name>
</gene>
<evidence type="ECO:0000259" key="1">
    <source>
        <dbReference type="PROSITE" id="PS51186"/>
    </source>
</evidence>
<protein>
    <submittedName>
        <fullName evidence="2">Acyl-CoA N-acyltransferase</fullName>
    </submittedName>
</protein>
<evidence type="ECO:0000313" key="2">
    <source>
        <dbReference type="EMBL" id="KAK0705744.1"/>
    </source>
</evidence>
<evidence type="ECO:0000313" key="3">
    <source>
        <dbReference type="Proteomes" id="UP001172159"/>
    </source>
</evidence>
<keyword evidence="3" id="KW-1185">Reference proteome</keyword>
<reference evidence="2" key="1">
    <citation type="submission" date="2023-06" db="EMBL/GenBank/DDBJ databases">
        <title>Genome-scale phylogeny and comparative genomics of the fungal order Sordariales.</title>
        <authorList>
            <consortium name="Lawrence Berkeley National Laboratory"/>
            <person name="Hensen N."/>
            <person name="Bonometti L."/>
            <person name="Westerberg I."/>
            <person name="Brannstrom I.O."/>
            <person name="Guillou S."/>
            <person name="Cros-Aarteil S."/>
            <person name="Calhoun S."/>
            <person name="Haridas S."/>
            <person name="Kuo A."/>
            <person name="Mondo S."/>
            <person name="Pangilinan J."/>
            <person name="Riley R."/>
            <person name="Labutti K."/>
            <person name="Andreopoulos B."/>
            <person name="Lipzen A."/>
            <person name="Chen C."/>
            <person name="Yanf M."/>
            <person name="Daum C."/>
            <person name="Ng V."/>
            <person name="Clum A."/>
            <person name="Steindorff A."/>
            <person name="Ohm R."/>
            <person name="Martin F."/>
            <person name="Silar P."/>
            <person name="Natvig D."/>
            <person name="Lalanne C."/>
            <person name="Gautier V."/>
            <person name="Ament-Velasquez S.L."/>
            <person name="Kruys A."/>
            <person name="Hutchinson M.I."/>
            <person name="Powell A.J."/>
            <person name="Barry K."/>
            <person name="Miller A.N."/>
            <person name="Grigoriev I.V."/>
            <person name="Debuchy R."/>
            <person name="Gladieux P."/>
            <person name="Thoren M.H."/>
            <person name="Johannesson H."/>
        </authorList>
    </citation>
    <scope>NUCLEOTIDE SEQUENCE</scope>
    <source>
        <strain evidence="2">CBS 540.89</strain>
    </source>
</reference>
<proteinExistence type="predicted"/>
<dbReference type="InterPro" id="IPR016181">
    <property type="entry name" value="Acyl_CoA_acyltransferase"/>
</dbReference>
<dbReference type="Proteomes" id="UP001172159">
    <property type="component" value="Unassembled WGS sequence"/>
</dbReference>
<sequence>MATPKPLTFRLATPKDAPALQPLVQSAYRGETSRKGWTSEADLLVGTRINVAGIVEKIETPNSAVIMAFSPSLNNALVACCEVLLKPSRKIGYFGMFAVDPTLQAGGIGRQVLVNAEQYAKIHGAEKMEMTVIWTRKELIEWYVRRGYTVTDERREFPHEELAKMDGENRALVEDLWFKVLVKEL</sequence>
<dbReference type="PROSITE" id="PS51186">
    <property type="entry name" value="GNAT"/>
    <property type="match status" value="1"/>
</dbReference>
<name>A0AA39ZYF4_9PEZI</name>
<dbReference type="SUPFAM" id="SSF55729">
    <property type="entry name" value="Acyl-CoA N-acyltransferases (Nat)"/>
    <property type="match status" value="1"/>
</dbReference>
<dbReference type="GO" id="GO:0016747">
    <property type="term" value="F:acyltransferase activity, transferring groups other than amino-acyl groups"/>
    <property type="evidence" value="ECO:0007669"/>
    <property type="project" value="InterPro"/>
</dbReference>
<organism evidence="2 3">
    <name type="scientific">Apiosordaria backusii</name>
    <dbReference type="NCBI Taxonomy" id="314023"/>
    <lineage>
        <taxon>Eukaryota</taxon>
        <taxon>Fungi</taxon>
        <taxon>Dikarya</taxon>
        <taxon>Ascomycota</taxon>
        <taxon>Pezizomycotina</taxon>
        <taxon>Sordariomycetes</taxon>
        <taxon>Sordariomycetidae</taxon>
        <taxon>Sordariales</taxon>
        <taxon>Lasiosphaeriaceae</taxon>
        <taxon>Apiosordaria</taxon>
    </lineage>
</organism>
<accession>A0AA39ZYF4</accession>
<dbReference type="EMBL" id="JAUKTV010000020">
    <property type="protein sequence ID" value="KAK0705744.1"/>
    <property type="molecule type" value="Genomic_DNA"/>
</dbReference>
<dbReference type="InterPro" id="IPR000182">
    <property type="entry name" value="GNAT_dom"/>
</dbReference>
<dbReference type="Gene3D" id="3.40.630.30">
    <property type="match status" value="1"/>
</dbReference>